<gene>
    <name evidence="1" type="ORF">Gohar_012521</name>
</gene>
<protein>
    <submittedName>
        <fullName evidence="1">Uncharacterized protein</fullName>
    </submittedName>
</protein>
<evidence type="ECO:0000313" key="1">
    <source>
        <dbReference type="EMBL" id="MBA0802201.1"/>
    </source>
</evidence>
<organism evidence="1 2">
    <name type="scientific">Gossypium harknessii</name>
    <dbReference type="NCBI Taxonomy" id="34285"/>
    <lineage>
        <taxon>Eukaryota</taxon>
        <taxon>Viridiplantae</taxon>
        <taxon>Streptophyta</taxon>
        <taxon>Embryophyta</taxon>
        <taxon>Tracheophyta</taxon>
        <taxon>Spermatophyta</taxon>
        <taxon>Magnoliopsida</taxon>
        <taxon>eudicotyledons</taxon>
        <taxon>Gunneridae</taxon>
        <taxon>Pentapetalae</taxon>
        <taxon>rosids</taxon>
        <taxon>malvids</taxon>
        <taxon>Malvales</taxon>
        <taxon>Malvaceae</taxon>
        <taxon>Malvoideae</taxon>
        <taxon>Gossypium</taxon>
    </lineage>
</organism>
<reference evidence="1 2" key="1">
    <citation type="journal article" date="2019" name="Genome Biol. Evol.">
        <title>Insights into the evolution of the New World diploid cottons (Gossypium, subgenus Houzingenia) based on genome sequencing.</title>
        <authorList>
            <person name="Grover C.E."/>
            <person name="Arick M.A. 2nd"/>
            <person name="Thrash A."/>
            <person name="Conover J.L."/>
            <person name="Sanders W.S."/>
            <person name="Peterson D.G."/>
            <person name="Frelichowski J.E."/>
            <person name="Scheffler J.A."/>
            <person name="Scheffler B.E."/>
            <person name="Wendel J.F."/>
        </authorList>
    </citation>
    <scope>NUCLEOTIDE SEQUENCE [LARGE SCALE GENOMIC DNA]</scope>
    <source>
        <strain evidence="1">0</strain>
        <tissue evidence="1">Leaf</tissue>
    </source>
</reference>
<keyword evidence="2" id="KW-1185">Reference proteome</keyword>
<accession>A0A7J9GX89</accession>
<evidence type="ECO:0000313" key="2">
    <source>
        <dbReference type="Proteomes" id="UP000593560"/>
    </source>
</evidence>
<sequence length="30" mass="3321">MLPLLGRLPLFGKDLRKACHLGLLSRTMVA</sequence>
<dbReference type="Proteomes" id="UP000593560">
    <property type="component" value="Unassembled WGS sequence"/>
</dbReference>
<name>A0A7J9GX89_9ROSI</name>
<comment type="caution">
    <text evidence="1">The sequence shown here is derived from an EMBL/GenBank/DDBJ whole genome shotgun (WGS) entry which is preliminary data.</text>
</comment>
<dbReference type="AlphaFoldDB" id="A0A7J9GX89"/>
<proteinExistence type="predicted"/>
<dbReference type="EMBL" id="JABFAD010000007">
    <property type="protein sequence ID" value="MBA0802201.1"/>
    <property type="molecule type" value="Genomic_DNA"/>
</dbReference>